<evidence type="ECO:0000256" key="4">
    <source>
        <dbReference type="SAM" id="MobiDB-lite"/>
    </source>
</evidence>
<accession>L1K3Q3</accession>
<feature type="domain" description="S-adenosylmethionine-dependent methyltransferase" evidence="5">
    <location>
        <begin position="286"/>
        <end position="467"/>
    </location>
</feature>
<dbReference type="KEGG" id="gtt:GUITHDRAFT_131479"/>
<feature type="region of interest" description="Disordered" evidence="4">
    <location>
        <begin position="46"/>
        <end position="71"/>
    </location>
</feature>
<dbReference type="Gene3D" id="3.30.750.80">
    <property type="entry name" value="RNA methyltransferase domain (HRMD) like"/>
    <property type="match status" value="1"/>
</dbReference>
<reference evidence="6 8" key="1">
    <citation type="journal article" date="2012" name="Nature">
        <title>Algal genomes reveal evolutionary mosaicism and the fate of nucleomorphs.</title>
        <authorList>
            <consortium name="DOE Joint Genome Institute"/>
            <person name="Curtis B.A."/>
            <person name="Tanifuji G."/>
            <person name="Burki F."/>
            <person name="Gruber A."/>
            <person name="Irimia M."/>
            <person name="Maruyama S."/>
            <person name="Arias M.C."/>
            <person name="Ball S.G."/>
            <person name="Gile G.H."/>
            <person name="Hirakawa Y."/>
            <person name="Hopkins J.F."/>
            <person name="Kuo A."/>
            <person name="Rensing S.A."/>
            <person name="Schmutz J."/>
            <person name="Symeonidi A."/>
            <person name="Elias M."/>
            <person name="Eveleigh R.J."/>
            <person name="Herman E.K."/>
            <person name="Klute M.J."/>
            <person name="Nakayama T."/>
            <person name="Obornik M."/>
            <person name="Reyes-Prieto A."/>
            <person name="Armbrust E.V."/>
            <person name="Aves S.J."/>
            <person name="Beiko R.G."/>
            <person name="Coutinho P."/>
            <person name="Dacks J.B."/>
            <person name="Durnford D.G."/>
            <person name="Fast N.M."/>
            <person name="Green B.R."/>
            <person name="Grisdale C.J."/>
            <person name="Hempel F."/>
            <person name="Henrissat B."/>
            <person name="Hoppner M.P."/>
            <person name="Ishida K."/>
            <person name="Kim E."/>
            <person name="Koreny L."/>
            <person name="Kroth P.G."/>
            <person name="Liu Y."/>
            <person name="Malik S.B."/>
            <person name="Maier U.G."/>
            <person name="McRose D."/>
            <person name="Mock T."/>
            <person name="Neilson J.A."/>
            <person name="Onodera N.T."/>
            <person name="Poole A.M."/>
            <person name="Pritham E.J."/>
            <person name="Richards T.A."/>
            <person name="Rocap G."/>
            <person name="Roy S.W."/>
            <person name="Sarai C."/>
            <person name="Schaack S."/>
            <person name="Shirato S."/>
            <person name="Slamovits C.H."/>
            <person name="Spencer D.F."/>
            <person name="Suzuki S."/>
            <person name="Worden A.Z."/>
            <person name="Zauner S."/>
            <person name="Barry K."/>
            <person name="Bell C."/>
            <person name="Bharti A.K."/>
            <person name="Crow J.A."/>
            <person name="Grimwood J."/>
            <person name="Kramer R."/>
            <person name="Lindquist E."/>
            <person name="Lucas S."/>
            <person name="Salamov A."/>
            <person name="McFadden G.I."/>
            <person name="Lane C.E."/>
            <person name="Keeling P.J."/>
            <person name="Gray M.W."/>
            <person name="Grigoriev I.V."/>
            <person name="Archibald J.M."/>
        </authorList>
    </citation>
    <scope>NUCLEOTIDE SEQUENCE</scope>
    <source>
        <strain evidence="6 8">CCMP2712</strain>
    </source>
</reference>
<dbReference type="EnsemblProtists" id="EKX55229">
    <property type="protein sequence ID" value="EKX55229"/>
    <property type="gene ID" value="GUITHDRAFT_131479"/>
</dbReference>
<organism evidence="6">
    <name type="scientific">Guillardia theta (strain CCMP2712)</name>
    <name type="common">Cryptophyte</name>
    <dbReference type="NCBI Taxonomy" id="905079"/>
    <lineage>
        <taxon>Eukaryota</taxon>
        <taxon>Cryptophyceae</taxon>
        <taxon>Pyrenomonadales</taxon>
        <taxon>Geminigeraceae</taxon>
        <taxon>Guillardia</taxon>
    </lineage>
</organism>
<keyword evidence="8" id="KW-1185">Reference proteome</keyword>
<dbReference type="SUPFAM" id="SSF53335">
    <property type="entry name" value="S-adenosyl-L-methionine-dependent methyltransferases"/>
    <property type="match status" value="1"/>
</dbReference>
<evidence type="ECO:0000313" key="6">
    <source>
        <dbReference type="EMBL" id="EKX55229.1"/>
    </source>
</evidence>
<dbReference type="PaxDb" id="55529-EKX55229"/>
<dbReference type="Pfam" id="PF10672">
    <property type="entry name" value="Methyltrans_SAM"/>
    <property type="match status" value="1"/>
</dbReference>
<dbReference type="PANTHER" id="PTHR42873">
    <property type="entry name" value="RIBOSOMAL RNA LARGE SUBUNIT METHYLTRANSFERASE"/>
    <property type="match status" value="1"/>
</dbReference>
<dbReference type="GO" id="GO:0008168">
    <property type="term" value="F:methyltransferase activity"/>
    <property type="evidence" value="ECO:0007669"/>
    <property type="project" value="UniProtKB-KW"/>
</dbReference>
<dbReference type="RefSeq" id="XP_005842209.1">
    <property type="nucleotide sequence ID" value="XM_005842152.1"/>
</dbReference>
<reference evidence="7" key="3">
    <citation type="submission" date="2016-03" db="UniProtKB">
        <authorList>
            <consortium name="EnsemblProtists"/>
        </authorList>
    </citation>
    <scope>IDENTIFICATION</scope>
</reference>
<feature type="region of interest" description="Disordered" evidence="4">
    <location>
        <begin position="256"/>
        <end position="289"/>
    </location>
</feature>
<sequence length="519" mass="57204">MLRYSNPIVPARSSIARIFSSQVKPQRVLGDQWSFRTPNRSFGSTLVCSSRAAERQPRSGSQRRSADKKKTPVVSEFQPAVYEGMDSVKKFLSAGRCVVVLQPGKSKLFYDGNPVVFGGAVQGKLVGWGLYNSDSMYRVRMLWLESMDGKSDDEKDFTMFNIIKKRLTNAAAIRSALSLPDEETNAYRLINGEGDRLSGVAIDVYSNWVVISSSARWVEIHKDVIMEAVKAVVPVTSEVVWRQSIDRLRQDGFDIPTRASRSNADEELQEEDLDKDEISEPAGKQESAESTIISEYGVKFVVSPKLGQKTGHYLDQRDNRYVLGKLCKGKSVLDTFCYSGGFSLHAALNGATRVDAVDSSDAALKLAKLWRFRHQQLADSWCRMNAELNGVAEVVSLHKADVGDFLTEQVGKGCQWDVVILDPPKLAPSRKDLERAKTKYKKLNKAAMQTVKPGGLLLSCTCSAAMAQSGELIDVIKTCASELGRQVTLLKVLGAGGDHTILPAFPEGQYLCGYLIAVL</sequence>
<keyword evidence="1" id="KW-0489">Methyltransferase</keyword>
<keyword evidence="2" id="KW-0808">Transferase</keyword>
<dbReference type="CDD" id="cd02440">
    <property type="entry name" value="AdoMet_MTases"/>
    <property type="match status" value="1"/>
</dbReference>
<keyword evidence="3" id="KW-0949">S-adenosyl-L-methionine</keyword>
<dbReference type="GO" id="GO:0032259">
    <property type="term" value="P:methylation"/>
    <property type="evidence" value="ECO:0007669"/>
    <property type="project" value="UniProtKB-KW"/>
</dbReference>
<reference evidence="8" key="2">
    <citation type="submission" date="2012-11" db="EMBL/GenBank/DDBJ databases">
        <authorList>
            <person name="Kuo A."/>
            <person name="Curtis B.A."/>
            <person name="Tanifuji G."/>
            <person name="Burki F."/>
            <person name="Gruber A."/>
            <person name="Irimia M."/>
            <person name="Maruyama S."/>
            <person name="Arias M.C."/>
            <person name="Ball S.G."/>
            <person name="Gile G.H."/>
            <person name="Hirakawa Y."/>
            <person name="Hopkins J.F."/>
            <person name="Rensing S.A."/>
            <person name="Schmutz J."/>
            <person name="Symeonidi A."/>
            <person name="Elias M."/>
            <person name="Eveleigh R.J."/>
            <person name="Herman E.K."/>
            <person name="Klute M.J."/>
            <person name="Nakayama T."/>
            <person name="Obornik M."/>
            <person name="Reyes-Prieto A."/>
            <person name="Armbrust E.V."/>
            <person name="Aves S.J."/>
            <person name="Beiko R.G."/>
            <person name="Coutinho P."/>
            <person name="Dacks J.B."/>
            <person name="Durnford D.G."/>
            <person name="Fast N.M."/>
            <person name="Green B.R."/>
            <person name="Grisdale C."/>
            <person name="Hempe F."/>
            <person name="Henrissat B."/>
            <person name="Hoppner M.P."/>
            <person name="Ishida K.-I."/>
            <person name="Kim E."/>
            <person name="Koreny L."/>
            <person name="Kroth P.G."/>
            <person name="Liu Y."/>
            <person name="Malik S.-B."/>
            <person name="Maier U.G."/>
            <person name="McRose D."/>
            <person name="Mock T."/>
            <person name="Neilson J.A."/>
            <person name="Onodera N.T."/>
            <person name="Poole A.M."/>
            <person name="Pritham E.J."/>
            <person name="Richards T.A."/>
            <person name="Rocap G."/>
            <person name="Roy S.W."/>
            <person name="Sarai C."/>
            <person name="Schaack S."/>
            <person name="Shirato S."/>
            <person name="Slamovits C.H."/>
            <person name="Spencer D.F."/>
            <person name="Suzuki S."/>
            <person name="Worden A.Z."/>
            <person name="Zauner S."/>
            <person name="Barry K."/>
            <person name="Bell C."/>
            <person name="Bharti A.K."/>
            <person name="Crow J.A."/>
            <person name="Grimwood J."/>
            <person name="Kramer R."/>
            <person name="Lindquist E."/>
            <person name="Lucas S."/>
            <person name="Salamov A."/>
            <person name="McFadden G.I."/>
            <person name="Lane C.E."/>
            <person name="Keeling P.J."/>
            <person name="Gray M.W."/>
            <person name="Grigoriev I.V."/>
            <person name="Archibald J.M."/>
        </authorList>
    </citation>
    <scope>NUCLEOTIDE SEQUENCE</scope>
    <source>
        <strain evidence="8">CCMP2712</strain>
    </source>
</reference>
<evidence type="ECO:0000256" key="2">
    <source>
        <dbReference type="ARBA" id="ARBA00022679"/>
    </source>
</evidence>
<dbReference type="InterPro" id="IPR019614">
    <property type="entry name" value="SAM-dep_methyl-trfase"/>
</dbReference>
<name>L1K3Q3_GUITC</name>
<dbReference type="InterPro" id="IPR029063">
    <property type="entry name" value="SAM-dependent_MTases_sf"/>
</dbReference>
<dbReference type="EMBL" id="JH992965">
    <property type="protein sequence ID" value="EKX55229.1"/>
    <property type="molecule type" value="Genomic_DNA"/>
</dbReference>
<gene>
    <name evidence="6" type="ORF">GUITHDRAFT_131479</name>
</gene>
<evidence type="ECO:0000313" key="8">
    <source>
        <dbReference type="Proteomes" id="UP000011087"/>
    </source>
</evidence>
<dbReference type="GeneID" id="17311989"/>
<dbReference type="OrthoDB" id="269872at2759"/>
<evidence type="ECO:0000256" key="1">
    <source>
        <dbReference type="ARBA" id="ARBA00022603"/>
    </source>
</evidence>
<evidence type="ECO:0000256" key="3">
    <source>
        <dbReference type="ARBA" id="ARBA00022691"/>
    </source>
</evidence>
<dbReference type="Proteomes" id="UP000011087">
    <property type="component" value="Unassembled WGS sequence"/>
</dbReference>
<evidence type="ECO:0000259" key="5">
    <source>
        <dbReference type="Pfam" id="PF10672"/>
    </source>
</evidence>
<dbReference type="Gene3D" id="3.40.50.150">
    <property type="entry name" value="Vaccinia Virus protein VP39"/>
    <property type="match status" value="1"/>
</dbReference>
<dbReference type="OMA" id="HETTHPN"/>
<protein>
    <recommendedName>
        <fullName evidence="5">S-adenosylmethionine-dependent methyltransferase domain-containing protein</fullName>
    </recommendedName>
</protein>
<dbReference type="STRING" id="905079.L1K3Q3"/>
<dbReference type="HOGENOM" id="CLU_014042_0_0_1"/>
<proteinExistence type="predicted"/>
<dbReference type="PANTHER" id="PTHR42873:SF1">
    <property type="entry name" value="S-ADENOSYLMETHIONINE-DEPENDENT METHYLTRANSFERASE DOMAIN-CONTAINING PROTEIN"/>
    <property type="match status" value="1"/>
</dbReference>
<dbReference type="eggNOG" id="ENOG502QS1I">
    <property type="taxonomic scope" value="Eukaryota"/>
</dbReference>
<dbReference type="CDD" id="cd11572">
    <property type="entry name" value="RlmI_M_like"/>
    <property type="match status" value="1"/>
</dbReference>
<dbReference type="AlphaFoldDB" id="L1K3Q3"/>
<feature type="compositionally biased region" description="Acidic residues" evidence="4">
    <location>
        <begin position="265"/>
        <end position="279"/>
    </location>
</feature>
<evidence type="ECO:0000313" key="7">
    <source>
        <dbReference type="EnsemblProtists" id="EKX55229"/>
    </source>
</evidence>